<reference evidence="1" key="1">
    <citation type="submission" date="2020-11" db="EMBL/GenBank/DDBJ databases">
        <authorList>
            <person name="Whitehead M."/>
        </authorList>
    </citation>
    <scope>NUCLEOTIDE SEQUENCE</scope>
    <source>
        <strain evidence="1">EGII</strain>
    </source>
</reference>
<gene>
    <name evidence="1" type="ORF">CCAP1982_LOCUS872</name>
</gene>
<dbReference type="AlphaFoldDB" id="A0A811U3Z4"/>
<name>A0A811U3Z4_CERCA</name>
<organism evidence="1 2">
    <name type="scientific">Ceratitis capitata</name>
    <name type="common">Mediterranean fruit fly</name>
    <name type="synonym">Tephritis capitata</name>
    <dbReference type="NCBI Taxonomy" id="7213"/>
    <lineage>
        <taxon>Eukaryota</taxon>
        <taxon>Metazoa</taxon>
        <taxon>Ecdysozoa</taxon>
        <taxon>Arthropoda</taxon>
        <taxon>Hexapoda</taxon>
        <taxon>Insecta</taxon>
        <taxon>Pterygota</taxon>
        <taxon>Neoptera</taxon>
        <taxon>Endopterygota</taxon>
        <taxon>Diptera</taxon>
        <taxon>Brachycera</taxon>
        <taxon>Muscomorpha</taxon>
        <taxon>Tephritoidea</taxon>
        <taxon>Tephritidae</taxon>
        <taxon>Ceratitis</taxon>
        <taxon>Ceratitis</taxon>
    </lineage>
</organism>
<accession>A0A811U3Z4</accession>
<comment type="caution">
    <text evidence="1">The sequence shown here is derived from an EMBL/GenBank/DDBJ whole genome shotgun (WGS) entry which is preliminary data.</text>
</comment>
<dbReference type="Proteomes" id="UP000606786">
    <property type="component" value="Unassembled WGS sequence"/>
</dbReference>
<sequence length="78" mass="8620">MYLESAPLHCSSSSIAFGSTTVHLSSVIDVAKAHFHGFTGGRQFNWFVCASRTENERVISPKSFRMLCVSEPALEIKN</sequence>
<dbReference type="EMBL" id="CAJHJT010000001">
    <property type="protein sequence ID" value="CAD6991985.1"/>
    <property type="molecule type" value="Genomic_DNA"/>
</dbReference>
<proteinExistence type="predicted"/>
<protein>
    <submittedName>
        <fullName evidence="1">(Mediterranean fruit fly) hypothetical protein</fullName>
    </submittedName>
</protein>
<keyword evidence="2" id="KW-1185">Reference proteome</keyword>
<evidence type="ECO:0000313" key="1">
    <source>
        <dbReference type="EMBL" id="CAD6991985.1"/>
    </source>
</evidence>
<evidence type="ECO:0000313" key="2">
    <source>
        <dbReference type="Proteomes" id="UP000606786"/>
    </source>
</evidence>